<sequence length="130" mass="13455">MSTAYLILFTLLGGGLALFIAAGWSSYKENKLPENSVLFRWFIAGSFTCGIAAYAYLFGAGGDPTSMFQSIGESLEIKEVVETLTSAVASGATVATAAAAAVSSSSGESHKKPRAASESGEELKIGMPNF</sequence>
<name>A0A6C0LQL8_9ZZZZ</name>
<keyword evidence="2" id="KW-0812">Transmembrane</keyword>
<feature type="region of interest" description="Disordered" evidence="1">
    <location>
        <begin position="102"/>
        <end position="130"/>
    </location>
</feature>
<dbReference type="AlphaFoldDB" id="A0A6C0LQL8"/>
<dbReference type="EMBL" id="MN740534">
    <property type="protein sequence ID" value="QHU32031.1"/>
    <property type="molecule type" value="Genomic_DNA"/>
</dbReference>
<reference evidence="3" key="1">
    <citation type="journal article" date="2020" name="Nature">
        <title>Giant virus diversity and host interactions through global metagenomics.</title>
        <authorList>
            <person name="Schulz F."/>
            <person name="Roux S."/>
            <person name="Paez-Espino D."/>
            <person name="Jungbluth S."/>
            <person name="Walsh D.A."/>
            <person name="Denef V.J."/>
            <person name="McMahon K.D."/>
            <person name="Konstantinidis K.T."/>
            <person name="Eloe-Fadrosh E.A."/>
            <person name="Kyrpides N.C."/>
            <person name="Woyke T."/>
        </authorList>
    </citation>
    <scope>NUCLEOTIDE SEQUENCE</scope>
    <source>
        <strain evidence="3">GVMAG-M-3300027963-41</strain>
    </source>
</reference>
<proteinExistence type="predicted"/>
<keyword evidence="2" id="KW-1133">Transmembrane helix</keyword>
<feature type="transmembrane region" description="Helical" evidence="2">
    <location>
        <begin position="6"/>
        <end position="25"/>
    </location>
</feature>
<accession>A0A6C0LQL8</accession>
<evidence type="ECO:0000313" key="3">
    <source>
        <dbReference type="EMBL" id="QHU32031.1"/>
    </source>
</evidence>
<keyword evidence="2" id="KW-0472">Membrane</keyword>
<organism evidence="3">
    <name type="scientific">viral metagenome</name>
    <dbReference type="NCBI Taxonomy" id="1070528"/>
    <lineage>
        <taxon>unclassified sequences</taxon>
        <taxon>metagenomes</taxon>
        <taxon>organismal metagenomes</taxon>
    </lineage>
</organism>
<protein>
    <submittedName>
        <fullName evidence="3">Uncharacterized protein</fullName>
    </submittedName>
</protein>
<evidence type="ECO:0000256" key="1">
    <source>
        <dbReference type="SAM" id="MobiDB-lite"/>
    </source>
</evidence>
<evidence type="ECO:0000256" key="2">
    <source>
        <dbReference type="SAM" id="Phobius"/>
    </source>
</evidence>
<feature type="transmembrane region" description="Helical" evidence="2">
    <location>
        <begin position="37"/>
        <end position="57"/>
    </location>
</feature>